<feature type="binding site" evidence="4">
    <location>
        <begin position="118"/>
        <end position="125"/>
    </location>
    <ligand>
        <name>ATP</name>
        <dbReference type="ChEBI" id="CHEBI:30616"/>
    </ligand>
</feature>
<dbReference type="PROSITE" id="PS50901">
    <property type="entry name" value="FTSK"/>
    <property type="match status" value="2"/>
</dbReference>
<dbReference type="NCBIfam" id="TIGR03925">
    <property type="entry name" value="T7SS_EccC_b"/>
    <property type="match status" value="1"/>
</dbReference>
<organism evidence="7 8">
    <name type="scientific">Dietzia cinnamea</name>
    <dbReference type="NCBI Taxonomy" id="321318"/>
    <lineage>
        <taxon>Bacteria</taxon>
        <taxon>Bacillati</taxon>
        <taxon>Actinomycetota</taxon>
        <taxon>Actinomycetes</taxon>
        <taxon>Mycobacteriales</taxon>
        <taxon>Dietziaceae</taxon>
        <taxon>Dietzia</taxon>
    </lineage>
</organism>
<protein>
    <submittedName>
        <fullName evidence="7">Type VII secretion protein EccCb</fullName>
    </submittedName>
</protein>
<evidence type="ECO:0000256" key="2">
    <source>
        <dbReference type="ARBA" id="ARBA00022741"/>
    </source>
</evidence>
<dbReference type="GO" id="GO:0005524">
    <property type="term" value="F:ATP binding"/>
    <property type="evidence" value="ECO:0007669"/>
    <property type="project" value="UniProtKB-UniRule"/>
</dbReference>
<keyword evidence="2 4" id="KW-0547">Nucleotide-binding</keyword>
<name>A0AAW5QAG2_9ACTN</name>
<dbReference type="Pfam" id="PF01580">
    <property type="entry name" value="FtsK_SpoIIIE"/>
    <property type="match status" value="2"/>
</dbReference>
<dbReference type="GO" id="GO:0003677">
    <property type="term" value="F:DNA binding"/>
    <property type="evidence" value="ECO:0007669"/>
    <property type="project" value="InterPro"/>
</dbReference>
<dbReference type="AlphaFoldDB" id="A0AAW5QAG2"/>
<keyword evidence="3 4" id="KW-0067">ATP-binding</keyword>
<dbReference type="SUPFAM" id="SSF52540">
    <property type="entry name" value="P-loop containing nucleoside triphosphate hydrolases"/>
    <property type="match status" value="2"/>
</dbReference>
<evidence type="ECO:0000256" key="1">
    <source>
        <dbReference type="ARBA" id="ARBA00022737"/>
    </source>
</evidence>
<evidence type="ECO:0000313" key="8">
    <source>
        <dbReference type="Proteomes" id="UP001206890"/>
    </source>
</evidence>
<dbReference type="PANTHER" id="PTHR22683">
    <property type="entry name" value="SPORULATION PROTEIN RELATED"/>
    <property type="match status" value="1"/>
</dbReference>
<accession>A0AAW5QAG2</accession>
<dbReference type="Proteomes" id="UP001206890">
    <property type="component" value="Unassembled WGS sequence"/>
</dbReference>
<dbReference type="InterPro" id="IPR023837">
    <property type="entry name" value="EccCb-like_Actinobacteria"/>
</dbReference>
<evidence type="ECO:0000256" key="5">
    <source>
        <dbReference type="SAM" id="MobiDB-lite"/>
    </source>
</evidence>
<feature type="domain" description="FtsK" evidence="6">
    <location>
        <begin position="100"/>
        <end position="302"/>
    </location>
</feature>
<evidence type="ECO:0000259" key="6">
    <source>
        <dbReference type="PROSITE" id="PS50901"/>
    </source>
</evidence>
<feature type="domain" description="FtsK" evidence="6">
    <location>
        <begin position="403"/>
        <end position="587"/>
    </location>
</feature>
<reference evidence="7" key="1">
    <citation type="submission" date="2022-04" db="EMBL/GenBank/DDBJ databases">
        <title>Human microbiome associated bacterial genomes.</title>
        <authorList>
            <person name="Sandstrom S."/>
            <person name="Salamzade R."/>
            <person name="Kalan L.R."/>
        </authorList>
    </citation>
    <scope>NUCLEOTIDE SEQUENCE</scope>
    <source>
        <strain evidence="7">P3-SID1762</strain>
    </source>
</reference>
<feature type="compositionally biased region" description="Low complexity" evidence="5">
    <location>
        <begin position="7"/>
        <end position="28"/>
    </location>
</feature>
<evidence type="ECO:0000256" key="3">
    <source>
        <dbReference type="ARBA" id="ARBA00022840"/>
    </source>
</evidence>
<dbReference type="InterPro" id="IPR002543">
    <property type="entry name" value="FtsK_dom"/>
</dbReference>
<keyword evidence="1" id="KW-0677">Repeat</keyword>
<dbReference type="PANTHER" id="PTHR22683:SF1">
    <property type="entry name" value="TYPE VII SECRETION SYSTEM PROTEIN ESSC"/>
    <property type="match status" value="1"/>
</dbReference>
<comment type="caution">
    <text evidence="7">The sequence shown here is derived from an EMBL/GenBank/DDBJ whole genome shotgun (WGS) entry which is preliminary data.</text>
</comment>
<proteinExistence type="predicted"/>
<evidence type="ECO:0000313" key="7">
    <source>
        <dbReference type="EMBL" id="MCT2118782.1"/>
    </source>
</evidence>
<sequence length="630" mass="67287">MADLLADSPPGSSPDTDPGTDADAAPAGVEHTPRSLLDVVVDRLRGHGRPAHEVWLPPLDEPESVDVLLGGPVREPVPAAAPPSLAWPIGTVDKPFEQRRDPMVVELAGGAGNIAVAGGPQSGKSTALRMLIMSAAATHAPEHVQFFCVDLGGGSLAGLRDVPHVGYVAGRRDLDGIRRSVAELTTLLAEREARFRRHGVESMTDFRRLRAEYLALEPDERASHPLHGDRFGDVFLVIDGWATFRGEFEELAEKVTALTSGGLSYGIHVVVSVSRWAELRSTMKDFMGTRVELRLGDPGESEAGRVKGALVPEGRPGRGILKSGLHTLIGLPRLDGGSSVDDLAEGVRAAAADLQVLYGDRSAPPVRLLADDIPRAAVLAEIEAAGVRIRPNRALLGIGENALQPVTLDFRTQPHFMAFADAGSGKTTVLRNIVESIVATTTPEEAKILLVDYRRSLLGVVPQDHLAGYISSAKSAHTLIPQLVPYFQNRLPGDDVTAEQLATRSWWTGPEVYVVVDDHDLVAPSPGSDPLSELHQFFPQARDVGLHIVLTRRMGGVSRAMFSGTIAKLRELSVDVLVMSGSRDEGNIVGKLKPSPLPPGRGTLVSRDTGTQMIQVCSVPPVVSSAPDQD</sequence>
<dbReference type="EMBL" id="JALXTC010000077">
    <property type="protein sequence ID" value="MCT2118782.1"/>
    <property type="molecule type" value="Genomic_DNA"/>
</dbReference>
<gene>
    <name evidence="7" type="primary">eccCb</name>
    <name evidence="7" type="ORF">M3D93_13665</name>
</gene>
<dbReference type="Gene3D" id="3.40.50.300">
    <property type="entry name" value="P-loop containing nucleotide triphosphate hydrolases"/>
    <property type="match status" value="2"/>
</dbReference>
<feature type="binding site" evidence="4">
    <location>
        <begin position="420"/>
        <end position="427"/>
    </location>
    <ligand>
        <name>ATP</name>
        <dbReference type="ChEBI" id="CHEBI:30616"/>
    </ligand>
</feature>
<evidence type="ECO:0000256" key="4">
    <source>
        <dbReference type="PROSITE-ProRule" id="PRU00289"/>
    </source>
</evidence>
<dbReference type="InterPro" id="IPR027417">
    <property type="entry name" value="P-loop_NTPase"/>
</dbReference>
<dbReference type="InterPro" id="IPR050206">
    <property type="entry name" value="FtsK/SpoIIIE/SftA"/>
</dbReference>
<feature type="region of interest" description="Disordered" evidence="5">
    <location>
        <begin position="1"/>
        <end position="34"/>
    </location>
</feature>